<dbReference type="GO" id="GO:0000466">
    <property type="term" value="P:maturation of 5.8S rRNA from tricistronic rRNA transcript (SSU-rRNA, 5.8S rRNA, LSU-rRNA)"/>
    <property type="evidence" value="ECO:0007669"/>
    <property type="project" value="TreeGrafter"/>
</dbReference>
<comment type="caution">
    <text evidence="3">The sequence shown here is derived from an EMBL/GenBank/DDBJ whole genome shotgun (WGS) entry which is preliminary data.</text>
</comment>
<dbReference type="GO" id="GO:0005730">
    <property type="term" value="C:nucleolus"/>
    <property type="evidence" value="ECO:0007669"/>
    <property type="project" value="TreeGrafter"/>
</dbReference>
<dbReference type="InterPro" id="IPR039844">
    <property type="entry name" value="URB1"/>
</dbReference>
<feature type="domain" description="URB1 N-terminal" evidence="2">
    <location>
        <begin position="95"/>
        <end position="406"/>
    </location>
</feature>
<keyword evidence="4" id="KW-1185">Reference proteome</keyword>
<feature type="region of interest" description="Disordered" evidence="1">
    <location>
        <begin position="848"/>
        <end position="870"/>
    </location>
</feature>
<protein>
    <recommendedName>
        <fullName evidence="2">URB1 N-terminal domain-containing protein</fullName>
    </recommendedName>
</protein>
<gene>
    <name evidence="3" type="ORF">LSH36_11g03070</name>
</gene>
<reference evidence="3" key="1">
    <citation type="journal article" date="2023" name="Mol. Biol. Evol.">
        <title>Third-Generation Sequencing Reveals the Adaptive Role of the Epigenome in Three Deep-Sea Polychaetes.</title>
        <authorList>
            <person name="Perez M."/>
            <person name="Aroh O."/>
            <person name="Sun Y."/>
            <person name="Lan Y."/>
            <person name="Juniper S.K."/>
            <person name="Young C.R."/>
            <person name="Angers B."/>
            <person name="Qian P.Y."/>
        </authorList>
    </citation>
    <scope>NUCLEOTIDE SEQUENCE</scope>
    <source>
        <strain evidence="3">P08H-3</strain>
    </source>
</reference>
<evidence type="ECO:0000313" key="3">
    <source>
        <dbReference type="EMBL" id="KAK2169291.1"/>
    </source>
</evidence>
<dbReference type="InterPro" id="IPR021714">
    <property type="entry name" value="URB1_N"/>
</dbReference>
<dbReference type="Proteomes" id="UP001208570">
    <property type="component" value="Unassembled WGS sequence"/>
</dbReference>
<dbReference type="PANTHER" id="PTHR13500:SF0">
    <property type="entry name" value="NUCLEOLAR PRE-RIBOSOMAL-ASSOCIATED PROTEIN 1"/>
    <property type="match status" value="1"/>
</dbReference>
<proteinExistence type="predicted"/>
<feature type="compositionally biased region" description="Basic residues" evidence="1">
    <location>
        <begin position="848"/>
        <end position="862"/>
    </location>
</feature>
<dbReference type="Pfam" id="PF11707">
    <property type="entry name" value="Npa1"/>
    <property type="match status" value="1"/>
</dbReference>
<name>A0AAD9KDH5_9ANNE</name>
<evidence type="ECO:0000259" key="2">
    <source>
        <dbReference type="Pfam" id="PF11707"/>
    </source>
</evidence>
<sequence>MVVSADSMDKLEDAKMKSLKLKRKMKYSSETESSSKKQNVEAFTEIEFKMMLRDNITTFIALEKFIAESHRWPKDSNYDIVSEYCMASPECTEVVALIMESLERILLRIADDLSKFEIIGLNVVRQLLATHLSSFYFLLAMHNKSGHIKVALKLLIAMVMQGETSAREVQLQFNFQHNVLSPLLNRRDKKDVHDVRACYLQFMMSFLLVGDNNTVRQLVETKGFLNGIFANIITDKFITLQLILPTLTEKVVQNPGIPKTAKIRLFNESSLKHLVELYKWKGSTDIQRTVQNKEEMEKKPAKEVESDAALMEQQEEVQAMIHHLLLELCCSLKHGINFWDRSCATSGKNQNQVLTRLMTSLQKPYLNPLHMELICRILKVCPDQIHWYLPSLKNSLTPRPSLAWIKSMDFVYQIYCSQDDISVTVAIQQTLKKMVNIVMNALFPPKDVWTTIVSAIKKESLLVRHYGVKLCLVIIKRVVTLLHECKNRVDVLPDGFVAMLKDNIIKWLPSLDAVYNCWLGAIKSNDNTKKPETCTKEEELPAVPMPEHLQLLMQLLCCYQGALPQLFTEHHMDYSSLLEGVRLARKFVEEEQTASESLPMLQLYLVRLLVESNGRQFNWTKENAEGHTALYLLLEMAVSTETVRNISRVVKHLIYKLFIRTGYFKLAENEIFWWINGLANIQDPLPVINCLDKAVSQLLRTPYLFLDQIQETLAVAANTDTDGGPNASIKSCTGSAKELLKSVLSVGEIDLLKDEQRMDSDIDEASETIGTAVNSRQSFSPLVPAVLNTFEKLGSEEPVLIQYVQQTLAAILHHQTNPEPLCILLTTHRCYDKLPQLHSSVARWNPARRVKKKQKKSPKKLKKDNSTDRQSQWQTLSELLQSSFDHGEELIRREEILEKAGHVFINEASDVIKQILLYLRTVVMEYVQNITSTTDLVKFYTELVLSIIESVNNSKEVSRSGPSDVTGIPSDFLMLCVEEPTQTDILKQSFGILLHHDMIINYFLNEVNSSDETREISHIISPMIAKIVAMIPSSLDLSAYLNPFIHKISSNLDGSEELTIDFLNTVSGFVELLDSQTFGKLSSVLLDSNFINKLIKHPESSDSIRKQMMNILQQFNSKSRLKGHEFSLDVIGKLAAAAVNSSHEQLLSILCNIIQAAPVYSLALEGATFEQLLELKTTGSDKLLSLVLSSNPYCRQLFKDWLARTHCLKRKQSRWQIINYVLYYLHGSADMSDAETLYKKYWPELCWWLLHNEDKPASDEMMFKTLYRMTEISTNIDELISLAENITRSSPVRDLNMIKTKQKMDILKLLLQRLSTLQVVQKDKDTPSYIERSCILKMCVCFGMKTLVKHLAGKTIKDGDVIKMIVSNLFTWSKDIKAGFDLIEPDIWRPFITLGLRNLYTDWKYMSLLSQLLTLVYQDINNGNHGDQSTPITKLNVKDIHSMVLSHSQFLPIMLSKGNPLDKAALVDLLSVLTDLEPACCQTSHIAVLLGAYGATLNSTDQKLLLLLHKYEQHGCDLASYRPYMWGPQAVEHHSLKKSLGPSLCKSPTMEQVIYILDKDKLIKSTVNFPLLRKMRNHVQDGAALRCDLDLYDSCFLLPLFSHLLATEDHMYQIVNFFLLLKPAMDVRHVPEFYIASDLTKASHLVNIIHTMWSVQLGDRDSLGGSTSQSQESLTYEDDGALEQTNHSCLPVAFTNQMILLLLDLLIHLSNPALETFDKFVDCLLSVCSHAEKTEQLFGSGHINDVISTHPSQRHILSLLNKWALLTKDIRLCTIINELTKSNSQKELIKDVKSNQMKQDSNKECDEKDVQDIGKRRSVENLIRIIPFCRTGLENHSDSEDHGELDGQTISEILFLLKWSLGELGSSMGSRIYIVQRIISWFWLLLEGNTHLQDAVLNGHSDILQHFLALYDCILSTPKQDTEAGLDLGNHSKDVRVLLTDLNQIFQMLFHRFCAFPQEFKDGVNIQLRQRLSCSIYKNLLERISRLPLCDSDNSQTQNVVMSFVLATLLGNALPSQAKHLLDCM</sequence>
<evidence type="ECO:0000313" key="4">
    <source>
        <dbReference type="Proteomes" id="UP001208570"/>
    </source>
</evidence>
<dbReference type="PANTHER" id="PTHR13500">
    <property type="entry name" value="NUCLEOLAR PRERIBOSOMAL-ASSOCIATED PROTEIN 1"/>
    <property type="match status" value="1"/>
</dbReference>
<evidence type="ECO:0000256" key="1">
    <source>
        <dbReference type="SAM" id="MobiDB-lite"/>
    </source>
</evidence>
<organism evidence="3 4">
    <name type="scientific">Paralvinella palmiformis</name>
    <dbReference type="NCBI Taxonomy" id="53620"/>
    <lineage>
        <taxon>Eukaryota</taxon>
        <taxon>Metazoa</taxon>
        <taxon>Spiralia</taxon>
        <taxon>Lophotrochozoa</taxon>
        <taxon>Annelida</taxon>
        <taxon>Polychaeta</taxon>
        <taxon>Sedentaria</taxon>
        <taxon>Canalipalpata</taxon>
        <taxon>Terebellida</taxon>
        <taxon>Terebelliformia</taxon>
        <taxon>Alvinellidae</taxon>
        <taxon>Paralvinella</taxon>
    </lineage>
</organism>
<accession>A0AAD9KDH5</accession>
<dbReference type="EMBL" id="JAODUP010000011">
    <property type="protein sequence ID" value="KAK2169291.1"/>
    <property type="molecule type" value="Genomic_DNA"/>
</dbReference>
<dbReference type="GO" id="GO:0000463">
    <property type="term" value="P:maturation of LSU-rRNA from tricistronic rRNA transcript (SSU-rRNA, 5.8S rRNA, LSU-rRNA)"/>
    <property type="evidence" value="ECO:0007669"/>
    <property type="project" value="TreeGrafter"/>
</dbReference>